<dbReference type="Proteomes" id="UP001162156">
    <property type="component" value="Unassembled WGS sequence"/>
</dbReference>
<protein>
    <recommendedName>
        <fullName evidence="3">DUF4817 domain-containing protein</fullName>
    </recommendedName>
</protein>
<dbReference type="AlphaFoldDB" id="A0AAV8XDW8"/>
<dbReference type="EMBL" id="JANEYF010003404">
    <property type="protein sequence ID" value="KAJ8936614.1"/>
    <property type="molecule type" value="Genomic_DNA"/>
</dbReference>
<sequence length="153" mass="17922">MPYALGPEHDKFLLEAYFRTGQLDTNNCKWKYSVISCAEQFREQFPDIEQDFDVLSQYVNRLVKRFRETGSLIKGVSTGRPPILMNLRAHVEANPNVTIKELMKQTGFSYGSCQKAKKDIWKKQETIITYALNTLQLKHIFNARENHEDTYRK</sequence>
<evidence type="ECO:0008006" key="3">
    <source>
        <dbReference type="Google" id="ProtNLM"/>
    </source>
</evidence>
<evidence type="ECO:0000313" key="2">
    <source>
        <dbReference type="Proteomes" id="UP001162156"/>
    </source>
</evidence>
<accession>A0AAV8XDW8</accession>
<evidence type="ECO:0000313" key="1">
    <source>
        <dbReference type="EMBL" id="KAJ8936614.1"/>
    </source>
</evidence>
<organism evidence="1 2">
    <name type="scientific">Rhamnusium bicolor</name>
    <dbReference type="NCBI Taxonomy" id="1586634"/>
    <lineage>
        <taxon>Eukaryota</taxon>
        <taxon>Metazoa</taxon>
        <taxon>Ecdysozoa</taxon>
        <taxon>Arthropoda</taxon>
        <taxon>Hexapoda</taxon>
        <taxon>Insecta</taxon>
        <taxon>Pterygota</taxon>
        <taxon>Neoptera</taxon>
        <taxon>Endopterygota</taxon>
        <taxon>Coleoptera</taxon>
        <taxon>Polyphaga</taxon>
        <taxon>Cucujiformia</taxon>
        <taxon>Chrysomeloidea</taxon>
        <taxon>Cerambycidae</taxon>
        <taxon>Lepturinae</taxon>
        <taxon>Rhagiini</taxon>
        <taxon>Rhamnusium</taxon>
    </lineage>
</organism>
<comment type="caution">
    <text evidence="1">The sequence shown here is derived from an EMBL/GenBank/DDBJ whole genome shotgun (WGS) entry which is preliminary data.</text>
</comment>
<reference evidence="1" key="1">
    <citation type="journal article" date="2023" name="Insect Mol. Biol.">
        <title>Genome sequencing provides insights into the evolution of gene families encoding plant cell wall-degrading enzymes in longhorned beetles.</title>
        <authorList>
            <person name="Shin N.R."/>
            <person name="Okamura Y."/>
            <person name="Kirsch R."/>
            <person name="Pauchet Y."/>
        </authorList>
    </citation>
    <scope>NUCLEOTIDE SEQUENCE</scope>
    <source>
        <strain evidence="1">RBIC_L_NR</strain>
    </source>
</reference>
<proteinExistence type="predicted"/>
<name>A0AAV8XDW8_9CUCU</name>
<keyword evidence="2" id="KW-1185">Reference proteome</keyword>
<gene>
    <name evidence="1" type="ORF">NQ314_012229</name>
</gene>